<sequence>MQDESERRQRLGEHVAPAGLYAAVKARPFLGSVACSHDRLVAGSWHEIVLTYEVGACGIADGATFKATFKFCSDWALFQTADPSAGSLRLPNWNLETVPRPDPLDPLHVGRPAIASERRRDPALPVAPVLESQGDDGGSQCGLVFDHHGALALCRAALT</sequence>
<evidence type="ECO:0000313" key="1">
    <source>
        <dbReference type="EMBL" id="OHV14661.1"/>
    </source>
</evidence>
<organism evidence="1 2">
    <name type="scientific">Methylorubrum extorquens</name>
    <name type="common">Methylobacterium dichloromethanicum</name>
    <name type="synonym">Methylobacterium extorquens</name>
    <dbReference type="NCBI Taxonomy" id="408"/>
    <lineage>
        <taxon>Bacteria</taxon>
        <taxon>Pseudomonadati</taxon>
        <taxon>Pseudomonadota</taxon>
        <taxon>Alphaproteobacteria</taxon>
        <taxon>Hyphomicrobiales</taxon>
        <taxon>Methylobacteriaceae</taxon>
        <taxon>Methylorubrum</taxon>
    </lineage>
</organism>
<name>A0A1S1P062_METEX</name>
<protein>
    <submittedName>
        <fullName evidence="1">Uncharacterized protein</fullName>
    </submittedName>
</protein>
<dbReference type="Proteomes" id="UP000180215">
    <property type="component" value="Unassembled WGS sequence"/>
</dbReference>
<proteinExistence type="predicted"/>
<reference evidence="1 2" key="1">
    <citation type="submission" date="2016-10" db="EMBL/GenBank/DDBJ databases">
        <title>Draft genome sequence of Methylobacterium extorquens CP3, a seed endophyte of Crotalaria pumila with plant growth-promoting and metal tolerance properties.</title>
        <authorList>
            <person name="Sanchez-Lopez A.S."/>
            <person name="Van Hamme J.D."/>
            <person name="Thijs S."/>
            <person name="Mcammond B.M."/>
            <person name="Stevens V."/>
            <person name="Gonzalez-Chavez M.D.C."/>
            <person name="Vangronsveld J."/>
        </authorList>
    </citation>
    <scope>NUCLEOTIDE SEQUENCE [LARGE SCALE GENOMIC DNA]</scope>
    <source>
        <strain evidence="1 2">CP3</strain>
    </source>
</reference>
<accession>A0A1S1P062</accession>
<comment type="caution">
    <text evidence="1">The sequence shown here is derived from an EMBL/GenBank/DDBJ whole genome shotgun (WGS) entry which is preliminary data.</text>
</comment>
<gene>
    <name evidence="1" type="ORF">BK022_24845</name>
</gene>
<dbReference type="AlphaFoldDB" id="A0A1S1P062"/>
<evidence type="ECO:0000313" key="2">
    <source>
        <dbReference type="Proteomes" id="UP000180215"/>
    </source>
</evidence>
<dbReference type="EMBL" id="MNAO01000486">
    <property type="protein sequence ID" value="OHV14661.1"/>
    <property type="molecule type" value="Genomic_DNA"/>
</dbReference>